<organism evidence="1 2">
    <name type="scientific">Vairimorpha apis BRL 01</name>
    <dbReference type="NCBI Taxonomy" id="1037528"/>
    <lineage>
        <taxon>Eukaryota</taxon>
        <taxon>Fungi</taxon>
        <taxon>Fungi incertae sedis</taxon>
        <taxon>Microsporidia</taxon>
        <taxon>Nosematidae</taxon>
        <taxon>Vairimorpha</taxon>
    </lineage>
</organism>
<dbReference type="HOGENOM" id="CLU_1713810_0_0_1"/>
<dbReference type="VEuPathDB" id="MicrosporidiaDB:NAPIS_ORF02622"/>
<dbReference type="AlphaFoldDB" id="T0L5K4"/>
<evidence type="ECO:0000313" key="1">
    <source>
        <dbReference type="EMBL" id="EQB59794.1"/>
    </source>
</evidence>
<name>T0L5K4_9MICR</name>
<dbReference type="EMBL" id="KE647363">
    <property type="protein sequence ID" value="EQB59794.1"/>
    <property type="molecule type" value="Genomic_DNA"/>
</dbReference>
<proteinExistence type="predicted"/>
<reference evidence="1 2" key="1">
    <citation type="journal article" date="2013" name="BMC Genomics">
        <title>Genome sequencing and comparative genomics of honey bee microsporidia, Nosema apis reveal novel insights into host-parasite interactions.</title>
        <authorList>
            <person name="Chen Yp."/>
            <person name="Pettis J.S."/>
            <person name="Zhao Y."/>
            <person name="Liu X."/>
            <person name="Tallon L.J."/>
            <person name="Sadzewicz L.D."/>
            <person name="Li R."/>
            <person name="Zheng H."/>
            <person name="Huang S."/>
            <person name="Zhang X."/>
            <person name="Hamilton M.C."/>
            <person name="Pernal S.F."/>
            <person name="Melathopoulos A.P."/>
            <person name="Yan X."/>
            <person name="Evans J.D."/>
        </authorList>
    </citation>
    <scope>NUCLEOTIDE SEQUENCE [LARGE SCALE GENOMIC DNA]</scope>
    <source>
        <strain evidence="1 2">BRL 01</strain>
    </source>
</reference>
<dbReference type="Proteomes" id="UP000053780">
    <property type="component" value="Unassembled WGS sequence"/>
</dbReference>
<gene>
    <name evidence="1" type="ORF">NAPIS_ORF02622</name>
</gene>
<protein>
    <submittedName>
        <fullName evidence="1">Uncharacterized protein</fullName>
    </submittedName>
</protein>
<sequence>MIILIILLIKFSYQEFIRLFNDEVYTCGFRKKALDLLIRQEGDGSGGSNWGGGAAFYGGETGSFAGTADGGGLVSPIKNVSDYATAVIPLISSVARYATNWIIKFDSNGKGIIHNPSDNTVWSVSGGINIVLAPNSGGPDQSFFLKKFHLINT</sequence>
<accession>T0L5K4</accession>
<keyword evidence="2" id="KW-1185">Reference proteome</keyword>
<evidence type="ECO:0000313" key="2">
    <source>
        <dbReference type="Proteomes" id="UP000053780"/>
    </source>
</evidence>